<dbReference type="InterPro" id="IPR002110">
    <property type="entry name" value="Ankyrin_rpt"/>
</dbReference>
<accession>A0A9X1QSG1</accession>
<dbReference type="Pfam" id="PF12796">
    <property type="entry name" value="Ank_2"/>
    <property type="match status" value="1"/>
</dbReference>
<dbReference type="Gene3D" id="1.25.40.20">
    <property type="entry name" value="Ankyrin repeat-containing domain"/>
    <property type="match status" value="1"/>
</dbReference>
<evidence type="ECO:0000313" key="4">
    <source>
        <dbReference type="EMBL" id="MCF4007547.1"/>
    </source>
</evidence>
<proteinExistence type="predicted"/>
<evidence type="ECO:0000313" key="5">
    <source>
        <dbReference type="Proteomes" id="UP001139336"/>
    </source>
</evidence>
<dbReference type="PROSITE" id="PS50297">
    <property type="entry name" value="ANK_REP_REGION"/>
    <property type="match status" value="1"/>
</dbReference>
<protein>
    <submittedName>
        <fullName evidence="4">Ankyrin repeat domain-containing protein</fullName>
    </submittedName>
</protein>
<sequence>MTEVQHPADEPFEDQDIEIPDDVREFATQLFDLCRQGGPDAVRTMDECLAEGLPPDLANQDGNTFLMLAAYNGNADVLEVLIRHGADVNALNDRGQSPLAGAIFKKEDAVIDLLLDAGADPQAGHPTALQSAEMFGRPDLVERLHAAGPDAGEESEN</sequence>
<dbReference type="SMART" id="SM00248">
    <property type="entry name" value="ANK"/>
    <property type="match status" value="3"/>
</dbReference>
<dbReference type="PRINTS" id="PR01415">
    <property type="entry name" value="ANKYRIN"/>
</dbReference>
<evidence type="ECO:0000256" key="2">
    <source>
        <dbReference type="ARBA" id="ARBA00023043"/>
    </source>
</evidence>
<dbReference type="AlphaFoldDB" id="A0A9X1QSG1"/>
<organism evidence="4 5">
    <name type="scientific">Corynebacterium uropygiale</name>
    <dbReference type="NCBI Taxonomy" id="1775911"/>
    <lineage>
        <taxon>Bacteria</taxon>
        <taxon>Bacillati</taxon>
        <taxon>Actinomycetota</taxon>
        <taxon>Actinomycetes</taxon>
        <taxon>Mycobacteriales</taxon>
        <taxon>Corynebacteriaceae</taxon>
        <taxon>Corynebacterium</taxon>
    </lineage>
</organism>
<keyword evidence="2 3" id="KW-0040">ANK repeat</keyword>
<gene>
    <name evidence="4" type="ORF">L1O03_10260</name>
</gene>
<dbReference type="PROSITE" id="PS50088">
    <property type="entry name" value="ANK_REPEAT"/>
    <property type="match status" value="2"/>
</dbReference>
<dbReference type="RefSeq" id="WP_236119678.1">
    <property type="nucleotide sequence ID" value="NZ_JAKGSI010000005.1"/>
</dbReference>
<keyword evidence="5" id="KW-1185">Reference proteome</keyword>
<dbReference type="EMBL" id="JAKGSI010000005">
    <property type="protein sequence ID" value="MCF4007547.1"/>
    <property type="molecule type" value="Genomic_DNA"/>
</dbReference>
<feature type="repeat" description="ANK" evidence="3">
    <location>
        <begin position="61"/>
        <end position="93"/>
    </location>
</feature>
<dbReference type="InterPro" id="IPR036770">
    <property type="entry name" value="Ankyrin_rpt-contain_sf"/>
</dbReference>
<feature type="repeat" description="ANK" evidence="3">
    <location>
        <begin position="94"/>
        <end position="126"/>
    </location>
</feature>
<reference evidence="4" key="1">
    <citation type="submission" date="2022-01" db="EMBL/GenBank/DDBJ databases">
        <title>Corynebacterium sp. nov isolated from isolated from the feces of the greater white-fronted geese (Anser albifrons) at Poyang Lake, PR China.</title>
        <authorList>
            <person name="Liu Q."/>
        </authorList>
    </citation>
    <scope>NUCLEOTIDE SEQUENCE</scope>
    <source>
        <strain evidence="4">JCM 32435</strain>
    </source>
</reference>
<keyword evidence="1" id="KW-0677">Repeat</keyword>
<comment type="caution">
    <text evidence="4">The sequence shown here is derived from an EMBL/GenBank/DDBJ whole genome shotgun (WGS) entry which is preliminary data.</text>
</comment>
<evidence type="ECO:0000256" key="1">
    <source>
        <dbReference type="ARBA" id="ARBA00022737"/>
    </source>
</evidence>
<dbReference type="SUPFAM" id="SSF48403">
    <property type="entry name" value="Ankyrin repeat"/>
    <property type="match status" value="1"/>
</dbReference>
<name>A0A9X1QSG1_9CORY</name>
<dbReference type="Proteomes" id="UP001139336">
    <property type="component" value="Unassembled WGS sequence"/>
</dbReference>
<dbReference type="PANTHER" id="PTHR24171">
    <property type="entry name" value="ANKYRIN REPEAT DOMAIN-CONTAINING PROTEIN 39-RELATED"/>
    <property type="match status" value="1"/>
</dbReference>
<evidence type="ECO:0000256" key="3">
    <source>
        <dbReference type="PROSITE-ProRule" id="PRU00023"/>
    </source>
</evidence>